<comment type="caution">
    <text evidence="10">The sequence shown here is derived from an EMBL/GenBank/DDBJ whole genome shotgun (WGS) entry which is preliminary data.</text>
</comment>
<dbReference type="Pfam" id="PF04066">
    <property type="entry name" value="MrpF_PhaF"/>
    <property type="match status" value="1"/>
</dbReference>
<dbReference type="RefSeq" id="WP_008151692.1">
    <property type="nucleotide sequence ID" value="NZ_AZQQ01000079.1"/>
</dbReference>
<dbReference type="GO" id="GO:0015385">
    <property type="term" value="F:sodium:proton antiporter activity"/>
    <property type="evidence" value="ECO:0007669"/>
    <property type="project" value="TreeGrafter"/>
</dbReference>
<evidence type="ECO:0000256" key="9">
    <source>
        <dbReference type="SAM" id="Phobius"/>
    </source>
</evidence>
<evidence type="ECO:0000256" key="2">
    <source>
        <dbReference type="ARBA" id="ARBA00009212"/>
    </source>
</evidence>
<comment type="similarity">
    <text evidence="2 8">Belongs to the CPA3 antiporters (TC 2.A.63) subunit F family.</text>
</comment>
<keyword evidence="6 9" id="KW-1133">Transmembrane helix</keyword>
<dbReference type="InterPro" id="IPR007208">
    <property type="entry name" value="MrpF/PhaF-like"/>
</dbReference>
<evidence type="ECO:0000313" key="11">
    <source>
        <dbReference type="Proteomes" id="UP000026739"/>
    </source>
</evidence>
<feature type="transmembrane region" description="Helical" evidence="9">
    <location>
        <begin position="6"/>
        <end position="28"/>
    </location>
</feature>
<evidence type="ECO:0000256" key="1">
    <source>
        <dbReference type="ARBA" id="ARBA00004651"/>
    </source>
</evidence>
<dbReference type="NCBIfam" id="NF004812">
    <property type="entry name" value="PRK06161.1"/>
    <property type="match status" value="1"/>
</dbReference>
<sequence length="92" mass="10170">MSALLSNAILLSLFIFSLAMILTLIRLFKGPSAQDRVLALDYLYIIAMLMMLALGIRYASDTYFEAALLIALFGFVGSFALAKFLLRGEVIE</sequence>
<keyword evidence="8" id="KW-0406">Ion transport</keyword>
<proteinExistence type="inferred from homology"/>
<dbReference type="PANTHER" id="PTHR34702">
    <property type="entry name" value="NA(+)/H(+) ANTIPORTER SUBUNIT F1"/>
    <property type="match status" value="1"/>
</dbReference>
<keyword evidence="8" id="KW-0050">Antiport</keyword>
<evidence type="ECO:0000256" key="3">
    <source>
        <dbReference type="ARBA" id="ARBA00022448"/>
    </source>
</evidence>
<evidence type="ECO:0000256" key="6">
    <source>
        <dbReference type="ARBA" id="ARBA00022989"/>
    </source>
</evidence>
<feature type="transmembrane region" description="Helical" evidence="9">
    <location>
        <begin position="40"/>
        <end position="60"/>
    </location>
</feature>
<dbReference type="eggNOG" id="COG2212">
    <property type="taxonomic scope" value="Bacteria"/>
</dbReference>
<evidence type="ECO:0000256" key="8">
    <source>
        <dbReference type="PIRNR" id="PIRNR028784"/>
    </source>
</evidence>
<evidence type="ECO:0000256" key="7">
    <source>
        <dbReference type="ARBA" id="ARBA00023136"/>
    </source>
</evidence>
<reference evidence="10 11" key="1">
    <citation type="submission" date="2013-12" db="EMBL/GenBank/DDBJ databases">
        <authorList>
            <person name="Formusa P.A."/>
            <person name="Habash M."/>
            <person name="Lee H."/>
            <person name="Trevors J.T."/>
        </authorList>
    </citation>
    <scope>NUCLEOTIDE SEQUENCE [LARGE SCALE GENOMIC DNA]</scope>
    <source>
        <strain evidence="10 11">PD30</strain>
    </source>
</reference>
<feature type="transmembrane region" description="Helical" evidence="9">
    <location>
        <begin position="66"/>
        <end position="86"/>
    </location>
</feature>
<dbReference type="AlphaFoldDB" id="A0A059L1D8"/>
<name>A0A059L1D8_9PSED</name>
<dbReference type="PANTHER" id="PTHR34702:SF1">
    <property type="entry name" value="NA(+)_H(+) ANTIPORTER SUBUNIT F"/>
    <property type="match status" value="1"/>
</dbReference>
<dbReference type="Proteomes" id="UP000026739">
    <property type="component" value="Unassembled WGS sequence"/>
</dbReference>
<protein>
    <submittedName>
        <fullName evidence="10">Cation:proton antiporter</fullName>
    </submittedName>
</protein>
<keyword evidence="4 8" id="KW-1003">Cell membrane</keyword>
<keyword evidence="5 9" id="KW-0812">Transmembrane</keyword>
<organism evidence="10 11">
    <name type="scientific">Pseudomonas mandelii PD30</name>
    <dbReference type="NCBI Taxonomy" id="1419583"/>
    <lineage>
        <taxon>Bacteria</taxon>
        <taxon>Pseudomonadati</taxon>
        <taxon>Pseudomonadota</taxon>
        <taxon>Gammaproteobacteria</taxon>
        <taxon>Pseudomonadales</taxon>
        <taxon>Pseudomonadaceae</taxon>
        <taxon>Pseudomonas</taxon>
    </lineage>
</organism>
<accession>A0A059L1D8</accession>
<dbReference type="EMBL" id="AZQQ01000079">
    <property type="protein sequence ID" value="KDD68123.1"/>
    <property type="molecule type" value="Genomic_DNA"/>
</dbReference>
<dbReference type="GO" id="GO:0005886">
    <property type="term" value="C:plasma membrane"/>
    <property type="evidence" value="ECO:0007669"/>
    <property type="project" value="UniProtKB-SubCell"/>
</dbReference>
<dbReference type="PIRSF" id="PIRSF028784">
    <property type="entry name" value="MrpF"/>
    <property type="match status" value="1"/>
</dbReference>
<gene>
    <name evidence="10" type="ORF">V466_15340</name>
</gene>
<comment type="subcellular location">
    <subcellularLocation>
        <location evidence="1 8">Cell membrane</location>
        <topology evidence="1 8">Multi-pass membrane protein</topology>
    </subcellularLocation>
</comment>
<keyword evidence="7 8" id="KW-0472">Membrane</keyword>
<keyword evidence="3 8" id="KW-0813">Transport</keyword>
<evidence type="ECO:0000313" key="10">
    <source>
        <dbReference type="EMBL" id="KDD68123.1"/>
    </source>
</evidence>
<evidence type="ECO:0000256" key="4">
    <source>
        <dbReference type="ARBA" id="ARBA00022475"/>
    </source>
</evidence>
<evidence type="ECO:0000256" key="5">
    <source>
        <dbReference type="ARBA" id="ARBA00022692"/>
    </source>
</evidence>